<evidence type="ECO:0000256" key="1">
    <source>
        <dbReference type="ARBA" id="ARBA00004123"/>
    </source>
</evidence>
<dbReference type="GO" id="GO:0017056">
    <property type="term" value="F:structural constituent of nuclear pore"/>
    <property type="evidence" value="ECO:0007669"/>
    <property type="project" value="InterPro"/>
</dbReference>
<dbReference type="Proteomes" id="UP001196413">
    <property type="component" value="Unassembled WGS sequence"/>
</dbReference>
<proteinExistence type="predicted"/>
<protein>
    <recommendedName>
        <fullName evidence="4">Nucleoporin Nup133/Nup155-like C-terminal domain-containing protein</fullName>
    </recommendedName>
</protein>
<dbReference type="GO" id="GO:0000972">
    <property type="term" value="P:transcription-dependent tethering of RNA polymerase II gene DNA at nuclear periphery"/>
    <property type="evidence" value="ECO:0007669"/>
    <property type="project" value="TreeGrafter"/>
</dbReference>
<name>A0AAD5M5N0_PARTN</name>
<dbReference type="AlphaFoldDB" id="A0AAD5M5N0"/>
<keyword evidence="2" id="KW-0813">Transport</keyword>
<evidence type="ECO:0000256" key="3">
    <source>
        <dbReference type="ARBA" id="ARBA00023242"/>
    </source>
</evidence>
<dbReference type="PANTHER" id="PTHR10350:SF6">
    <property type="entry name" value="NUCLEAR PORE COMPLEX PROTEIN NUP155"/>
    <property type="match status" value="1"/>
</dbReference>
<gene>
    <name evidence="5" type="ORF">KIN20_009015</name>
</gene>
<sequence>MLERNKANLILQRFASLSPAIIRAQAGADTKAKAMIQDFRDKVEVAHIQMAIKESMNVHTQRQQEVVKLFDGPILPLQELLQKFSIPYELYKVQLAIFHCANLYREEPIMALWENIIQSEFKHEGEVSERLLCTLHE</sequence>
<dbReference type="GO" id="GO:0006405">
    <property type="term" value="P:RNA export from nucleus"/>
    <property type="evidence" value="ECO:0007669"/>
    <property type="project" value="TreeGrafter"/>
</dbReference>
<comment type="caution">
    <text evidence="5">The sequence shown here is derived from an EMBL/GenBank/DDBJ whole genome shotgun (WGS) entry which is preliminary data.</text>
</comment>
<evidence type="ECO:0000313" key="6">
    <source>
        <dbReference type="Proteomes" id="UP001196413"/>
    </source>
</evidence>
<evidence type="ECO:0000256" key="2">
    <source>
        <dbReference type="ARBA" id="ARBA00022448"/>
    </source>
</evidence>
<reference evidence="5" key="1">
    <citation type="submission" date="2021-06" db="EMBL/GenBank/DDBJ databases">
        <title>Parelaphostrongylus tenuis whole genome reference sequence.</title>
        <authorList>
            <person name="Garwood T.J."/>
            <person name="Larsen P.A."/>
            <person name="Fountain-Jones N.M."/>
            <person name="Garbe J.R."/>
            <person name="Macchietto M.G."/>
            <person name="Kania S.A."/>
            <person name="Gerhold R.W."/>
            <person name="Richards J.E."/>
            <person name="Wolf T.M."/>
        </authorList>
    </citation>
    <scope>NUCLEOTIDE SEQUENCE</scope>
    <source>
        <strain evidence="5">MNPRO001-30</strain>
        <tissue evidence="5">Meninges</tissue>
    </source>
</reference>
<keyword evidence="6" id="KW-1185">Reference proteome</keyword>
<dbReference type="GO" id="GO:0036228">
    <property type="term" value="P:protein localization to nuclear inner membrane"/>
    <property type="evidence" value="ECO:0007669"/>
    <property type="project" value="TreeGrafter"/>
</dbReference>
<dbReference type="GO" id="GO:0006606">
    <property type="term" value="P:protein import into nucleus"/>
    <property type="evidence" value="ECO:0007669"/>
    <property type="project" value="TreeGrafter"/>
</dbReference>
<evidence type="ECO:0000259" key="4">
    <source>
        <dbReference type="Pfam" id="PF03177"/>
    </source>
</evidence>
<dbReference type="InterPro" id="IPR007187">
    <property type="entry name" value="Nucleoporin_Nup133/Nup155_C"/>
</dbReference>
<comment type="subcellular location">
    <subcellularLocation>
        <location evidence="1">Nucleus</location>
    </subcellularLocation>
</comment>
<evidence type="ECO:0000313" key="5">
    <source>
        <dbReference type="EMBL" id="KAJ1352620.1"/>
    </source>
</evidence>
<dbReference type="EMBL" id="JAHQIW010001486">
    <property type="protein sequence ID" value="KAJ1352620.1"/>
    <property type="molecule type" value="Genomic_DNA"/>
</dbReference>
<dbReference type="Pfam" id="PF03177">
    <property type="entry name" value="Nucleoporin_C"/>
    <property type="match status" value="1"/>
</dbReference>
<dbReference type="PANTHER" id="PTHR10350">
    <property type="entry name" value="NUCLEAR PORE COMPLEX PROTEIN NUP155"/>
    <property type="match status" value="1"/>
</dbReference>
<dbReference type="Gene3D" id="1.20.120.1050">
    <property type="match status" value="1"/>
</dbReference>
<keyword evidence="3" id="KW-0539">Nucleus</keyword>
<dbReference type="InterPro" id="IPR004870">
    <property type="entry name" value="Nucleoporin_Nup155"/>
</dbReference>
<organism evidence="5 6">
    <name type="scientific">Parelaphostrongylus tenuis</name>
    <name type="common">Meningeal worm</name>
    <dbReference type="NCBI Taxonomy" id="148309"/>
    <lineage>
        <taxon>Eukaryota</taxon>
        <taxon>Metazoa</taxon>
        <taxon>Ecdysozoa</taxon>
        <taxon>Nematoda</taxon>
        <taxon>Chromadorea</taxon>
        <taxon>Rhabditida</taxon>
        <taxon>Rhabditina</taxon>
        <taxon>Rhabditomorpha</taxon>
        <taxon>Strongyloidea</taxon>
        <taxon>Metastrongylidae</taxon>
        <taxon>Parelaphostrongylus</taxon>
    </lineage>
</organism>
<accession>A0AAD5M5N0</accession>
<dbReference type="GO" id="GO:0044611">
    <property type="term" value="C:nuclear pore inner ring"/>
    <property type="evidence" value="ECO:0007669"/>
    <property type="project" value="TreeGrafter"/>
</dbReference>
<feature type="domain" description="Nucleoporin Nup133/Nup155-like C-terminal" evidence="4">
    <location>
        <begin position="9"/>
        <end position="124"/>
    </location>
</feature>